<organism evidence="1 3">
    <name type="scientific">Candidatus Iainarchaeum sp</name>
    <dbReference type="NCBI Taxonomy" id="3101447"/>
    <lineage>
        <taxon>Archaea</taxon>
        <taxon>Candidatus Iainarchaeota</taxon>
        <taxon>Candidatus Iainarchaeia</taxon>
        <taxon>Candidatus Iainarchaeales</taxon>
        <taxon>Candidatus Iainarchaeaceae</taxon>
        <taxon>Candidatus Iainarchaeum</taxon>
    </lineage>
</organism>
<reference evidence="2" key="2">
    <citation type="submission" date="2021-03" db="EMBL/GenBank/DDBJ databases">
        <authorList>
            <person name="Jaffe A."/>
        </authorList>
    </citation>
    <scope>NUCLEOTIDE SEQUENCE</scope>
    <source>
        <strain evidence="2">RIFCSPLOWO2_01_FULL_58_19</strain>
    </source>
</reference>
<dbReference type="EMBL" id="JAGVWE010000003">
    <property type="protein sequence ID" value="MBS3062858.1"/>
    <property type="molecule type" value="Genomic_DNA"/>
</dbReference>
<reference evidence="2" key="3">
    <citation type="submission" date="2021-05" db="EMBL/GenBank/DDBJ databases">
        <title>Protein family content uncovers lineage relationships and bacterial pathway maintenance mechanisms in DPANN archaea.</title>
        <authorList>
            <person name="Castelle C.J."/>
            <person name="Meheust R."/>
            <person name="Jaffe A.L."/>
            <person name="Seitz K."/>
            <person name="Gong X."/>
            <person name="Baker B.J."/>
            <person name="Banfield J.F."/>
        </authorList>
    </citation>
    <scope>NUCLEOTIDE SEQUENCE</scope>
    <source>
        <strain evidence="2">RIFCSPLOWO2_01_FULL_58_19</strain>
    </source>
</reference>
<gene>
    <name evidence="1" type="ORF">HA252_02545</name>
    <name evidence="2" type="ORF">J4203_03220</name>
</gene>
<name>A0A7J4JGK6_9ARCH</name>
<accession>A0A7J4JGK6</accession>
<evidence type="ECO:0000313" key="2">
    <source>
        <dbReference type="EMBL" id="MBS3062858.1"/>
    </source>
</evidence>
<proteinExistence type="predicted"/>
<sequence>MFSVKGIRQEQLKKTCLFFCLGDVLVPGQVQSKADAFGKVREILENLSHLEDAFDFEKHLLVSSSQTRALERLQAASGVSGHFRQARIHSVTGSYVEGMEKLDRQRYLTQLEKDPEFKDEYFKQVAITNYATVSGIPRERMVLIGHDLWTDGYYTRLVSKIDFALVKDSLSERNQPPQEMIGGLTYLKRAWPDVWKLVLGKFPAPRYGAFDAFCYGRMRKQLIGDKIVSGLVNRLPRIGEASVKL</sequence>
<comment type="caution">
    <text evidence="1">The sequence shown here is derived from an EMBL/GenBank/DDBJ whole genome shotgun (WGS) entry which is preliminary data.</text>
</comment>
<reference evidence="3" key="1">
    <citation type="journal article" date="2020" name="bioRxiv">
        <title>A rank-normalized archaeal taxonomy based on genome phylogeny resolves widespread incomplete and uneven classifications.</title>
        <authorList>
            <person name="Rinke C."/>
            <person name="Chuvochina M."/>
            <person name="Mussig A.J."/>
            <person name="Chaumeil P.-A."/>
            <person name="Waite D.W."/>
            <person name="Whitman W.B."/>
            <person name="Parks D.H."/>
            <person name="Hugenholtz P."/>
        </authorList>
    </citation>
    <scope>NUCLEOTIDE SEQUENCE [LARGE SCALE GENOMIC DNA]</scope>
</reference>
<evidence type="ECO:0000313" key="3">
    <source>
        <dbReference type="Proteomes" id="UP000564964"/>
    </source>
</evidence>
<protein>
    <submittedName>
        <fullName evidence="1">Uncharacterized protein</fullName>
    </submittedName>
</protein>
<dbReference type="EMBL" id="DUGH01000062">
    <property type="protein sequence ID" value="HIH16260.1"/>
    <property type="molecule type" value="Genomic_DNA"/>
</dbReference>
<dbReference type="Proteomes" id="UP000678237">
    <property type="component" value="Unassembled WGS sequence"/>
</dbReference>
<dbReference type="AlphaFoldDB" id="A0A7J4JGK6"/>
<dbReference type="Proteomes" id="UP000564964">
    <property type="component" value="Unassembled WGS sequence"/>
</dbReference>
<evidence type="ECO:0000313" key="1">
    <source>
        <dbReference type="EMBL" id="HIH16260.1"/>
    </source>
</evidence>